<dbReference type="GO" id="GO:0000139">
    <property type="term" value="C:Golgi membrane"/>
    <property type="evidence" value="ECO:0007669"/>
    <property type="project" value="TreeGrafter"/>
</dbReference>
<dbReference type="InterPro" id="IPR021538">
    <property type="entry name" value="Syntaxin-5_N"/>
</dbReference>
<comment type="similarity">
    <text evidence="2">Belongs to the syntaxin family.</text>
</comment>
<dbReference type="GO" id="GO:0005484">
    <property type="term" value="F:SNAP receptor activity"/>
    <property type="evidence" value="ECO:0007669"/>
    <property type="project" value="InterPro"/>
</dbReference>
<dbReference type="Pfam" id="PF05739">
    <property type="entry name" value="SNARE"/>
    <property type="match status" value="1"/>
</dbReference>
<dbReference type="PANTHER" id="PTHR19957:SF3">
    <property type="entry name" value="SYNTAXIN-5"/>
    <property type="match status" value="1"/>
</dbReference>
<feature type="region of interest" description="Disordered" evidence="9">
    <location>
        <begin position="189"/>
        <end position="213"/>
    </location>
</feature>
<dbReference type="PROSITE" id="PS00914">
    <property type="entry name" value="SYNTAXIN"/>
    <property type="match status" value="1"/>
</dbReference>
<dbReference type="CDD" id="cd15844">
    <property type="entry name" value="SNARE_syntaxin5"/>
    <property type="match status" value="1"/>
</dbReference>
<dbReference type="GO" id="GO:0006906">
    <property type="term" value="P:vesicle fusion"/>
    <property type="evidence" value="ECO:0007669"/>
    <property type="project" value="TreeGrafter"/>
</dbReference>
<evidence type="ECO:0000313" key="12">
    <source>
        <dbReference type="EMBL" id="CAD8687204.1"/>
    </source>
</evidence>
<feature type="domain" description="T-SNARE coiled-coil homology" evidence="11">
    <location>
        <begin position="230"/>
        <end position="292"/>
    </location>
</feature>
<keyword evidence="4 10" id="KW-0812">Transmembrane</keyword>
<dbReference type="PANTHER" id="PTHR19957">
    <property type="entry name" value="SYNTAXIN"/>
    <property type="match status" value="1"/>
</dbReference>
<dbReference type="SMART" id="SM00397">
    <property type="entry name" value="t_SNARE"/>
    <property type="match status" value="1"/>
</dbReference>
<dbReference type="GO" id="GO:0048278">
    <property type="term" value="P:vesicle docking"/>
    <property type="evidence" value="ECO:0007669"/>
    <property type="project" value="TreeGrafter"/>
</dbReference>
<dbReference type="EMBL" id="HBFB01023627">
    <property type="protein sequence ID" value="CAD8687204.1"/>
    <property type="molecule type" value="Transcribed_RNA"/>
</dbReference>
<dbReference type="SUPFAM" id="SSF47661">
    <property type="entry name" value="t-snare proteins"/>
    <property type="match status" value="1"/>
</dbReference>
<dbReference type="InterPro" id="IPR000727">
    <property type="entry name" value="T_SNARE_dom"/>
</dbReference>
<evidence type="ECO:0000256" key="9">
    <source>
        <dbReference type="SAM" id="MobiDB-lite"/>
    </source>
</evidence>
<evidence type="ECO:0000256" key="2">
    <source>
        <dbReference type="ARBA" id="ARBA00009063"/>
    </source>
</evidence>
<evidence type="ECO:0000256" key="5">
    <source>
        <dbReference type="ARBA" id="ARBA00022927"/>
    </source>
</evidence>
<dbReference type="InterPro" id="IPR045242">
    <property type="entry name" value="Syntaxin"/>
</dbReference>
<evidence type="ECO:0000256" key="7">
    <source>
        <dbReference type="ARBA" id="ARBA00023054"/>
    </source>
</evidence>
<evidence type="ECO:0000259" key="11">
    <source>
        <dbReference type="PROSITE" id="PS50192"/>
    </source>
</evidence>
<evidence type="ECO:0000256" key="1">
    <source>
        <dbReference type="ARBA" id="ARBA00004211"/>
    </source>
</evidence>
<keyword evidence="8 10" id="KW-0472">Membrane</keyword>
<accession>A0A7S0RTK1</accession>
<keyword evidence="7" id="KW-0175">Coiled coil</keyword>
<protein>
    <recommendedName>
        <fullName evidence="11">t-SNARE coiled-coil homology domain-containing protein</fullName>
    </recommendedName>
</protein>
<comment type="subcellular location">
    <subcellularLocation>
        <location evidence="1">Membrane</location>
        <topology evidence="1">Single-pass type IV membrane protein</topology>
    </subcellularLocation>
</comment>
<dbReference type="GO" id="GO:0006886">
    <property type="term" value="P:intracellular protein transport"/>
    <property type="evidence" value="ECO:0007669"/>
    <property type="project" value="InterPro"/>
</dbReference>
<dbReference type="GO" id="GO:0006888">
    <property type="term" value="P:endoplasmic reticulum to Golgi vesicle-mediated transport"/>
    <property type="evidence" value="ECO:0007669"/>
    <property type="project" value="TreeGrafter"/>
</dbReference>
<evidence type="ECO:0000256" key="4">
    <source>
        <dbReference type="ARBA" id="ARBA00022692"/>
    </source>
</evidence>
<organism evidence="12">
    <name type="scientific">Chlamydomonas leiostraca</name>
    <dbReference type="NCBI Taxonomy" id="1034604"/>
    <lineage>
        <taxon>Eukaryota</taxon>
        <taxon>Viridiplantae</taxon>
        <taxon>Chlorophyta</taxon>
        <taxon>core chlorophytes</taxon>
        <taxon>Chlorophyceae</taxon>
        <taxon>CS clade</taxon>
        <taxon>Chlamydomonadales</taxon>
        <taxon>Chlamydomonadaceae</taxon>
        <taxon>Chlamydomonas</taxon>
    </lineage>
</organism>
<name>A0A7S0RTK1_9CHLO</name>
<dbReference type="InterPro" id="IPR010989">
    <property type="entry name" value="SNARE"/>
</dbReference>
<dbReference type="GO" id="GO:0000149">
    <property type="term" value="F:SNARE binding"/>
    <property type="evidence" value="ECO:0007669"/>
    <property type="project" value="TreeGrafter"/>
</dbReference>
<reference evidence="12" key="1">
    <citation type="submission" date="2021-01" db="EMBL/GenBank/DDBJ databases">
        <authorList>
            <person name="Corre E."/>
            <person name="Pelletier E."/>
            <person name="Niang G."/>
            <person name="Scheremetjew M."/>
            <person name="Finn R."/>
            <person name="Kale V."/>
            <person name="Holt S."/>
            <person name="Cochrane G."/>
            <person name="Meng A."/>
            <person name="Brown T."/>
            <person name="Cohen L."/>
        </authorList>
    </citation>
    <scope>NUCLEOTIDE SEQUENCE</scope>
    <source>
        <strain evidence="12">SAG 11-49</strain>
    </source>
</reference>
<keyword evidence="3" id="KW-0813">Transport</keyword>
<feature type="transmembrane region" description="Helical" evidence="10">
    <location>
        <begin position="301"/>
        <end position="321"/>
    </location>
</feature>
<dbReference type="InterPro" id="IPR006012">
    <property type="entry name" value="Syntaxin/epimorphin_CS"/>
</dbReference>
<evidence type="ECO:0000256" key="10">
    <source>
        <dbReference type="SAM" id="Phobius"/>
    </source>
</evidence>
<gene>
    <name evidence="12" type="ORF">CLEI1391_LOCUS13313</name>
</gene>
<evidence type="ECO:0000256" key="3">
    <source>
        <dbReference type="ARBA" id="ARBA00022448"/>
    </source>
</evidence>
<dbReference type="GO" id="GO:0031201">
    <property type="term" value="C:SNARE complex"/>
    <property type="evidence" value="ECO:0007669"/>
    <property type="project" value="TreeGrafter"/>
</dbReference>
<dbReference type="Gene3D" id="1.20.58.70">
    <property type="match status" value="1"/>
</dbReference>
<sequence>MPLPQPASLRDRTPEFLVLCERLQKQLGTSAVPANAPSTSGAGAGATFPKAQIQQHSEFARKAAEIGHGIHRTSLKLQKLAQLAKRTSMFDDPAVEVDELTGIIKQDIQLLNSNIAELQRLSARGKDDNKQSLDHSHTVVDSLRSRLKDATQEFKEVLTVRTDNLKHHKERRQLFSANADSDATVPLLRQRPHNPVPGSSAAGPGASMPGVPAPSFLQQQQQLTLTAPQDTYMSSRAEALRNVESTIVELGSIFNKLSEMVAQQGEMAIRIDENIDDTLANVTNAQAQLLKYLNTISSNRWLVMKVFGVLLAFLIIFIMFIA</sequence>
<dbReference type="PROSITE" id="PS50192">
    <property type="entry name" value="T_SNARE"/>
    <property type="match status" value="1"/>
</dbReference>
<evidence type="ECO:0000256" key="6">
    <source>
        <dbReference type="ARBA" id="ARBA00022989"/>
    </source>
</evidence>
<keyword evidence="5" id="KW-0653">Protein transport</keyword>
<evidence type="ECO:0000256" key="8">
    <source>
        <dbReference type="ARBA" id="ARBA00023136"/>
    </source>
</evidence>
<proteinExistence type="inferred from homology"/>
<keyword evidence="6 10" id="KW-1133">Transmembrane helix</keyword>
<dbReference type="Pfam" id="PF11416">
    <property type="entry name" value="Syntaxin-5_N"/>
    <property type="match status" value="1"/>
</dbReference>
<dbReference type="AlphaFoldDB" id="A0A7S0RTK1"/>